<dbReference type="Proteomes" id="UP001218218">
    <property type="component" value="Unassembled WGS sequence"/>
</dbReference>
<dbReference type="EMBL" id="JARIHO010000035">
    <property type="protein sequence ID" value="KAJ7331543.1"/>
    <property type="molecule type" value="Genomic_DNA"/>
</dbReference>
<organism evidence="1 2">
    <name type="scientific">Mycena albidolilacea</name>
    <dbReference type="NCBI Taxonomy" id="1033008"/>
    <lineage>
        <taxon>Eukaryota</taxon>
        <taxon>Fungi</taxon>
        <taxon>Dikarya</taxon>
        <taxon>Basidiomycota</taxon>
        <taxon>Agaricomycotina</taxon>
        <taxon>Agaricomycetes</taxon>
        <taxon>Agaricomycetidae</taxon>
        <taxon>Agaricales</taxon>
        <taxon>Marasmiineae</taxon>
        <taxon>Mycenaceae</taxon>
        <taxon>Mycena</taxon>
    </lineage>
</organism>
<gene>
    <name evidence="1" type="ORF">DFH08DRAFT_814849</name>
</gene>
<name>A0AAD6ZP00_9AGAR</name>
<evidence type="ECO:0000313" key="1">
    <source>
        <dbReference type="EMBL" id="KAJ7331543.1"/>
    </source>
</evidence>
<reference evidence="1" key="1">
    <citation type="submission" date="2023-03" db="EMBL/GenBank/DDBJ databases">
        <title>Massive genome expansion in bonnet fungi (Mycena s.s.) driven by repeated elements and novel gene families across ecological guilds.</title>
        <authorList>
            <consortium name="Lawrence Berkeley National Laboratory"/>
            <person name="Harder C.B."/>
            <person name="Miyauchi S."/>
            <person name="Viragh M."/>
            <person name="Kuo A."/>
            <person name="Thoen E."/>
            <person name="Andreopoulos B."/>
            <person name="Lu D."/>
            <person name="Skrede I."/>
            <person name="Drula E."/>
            <person name="Henrissat B."/>
            <person name="Morin E."/>
            <person name="Kohler A."/>
            <person name="Barry K."/>
            <person name="LaButti K."/>
            <person name="Morin E."/>
            <person name="Salamov A."/>
            <person name="Lipzen A."/>
            <person name="Mereny Z."/>
            <person name="Hegedus B."/>
            <person name="Baldrian P."/>
            <person name="Stursova M."/>
            <person name="Weitz H."/>
            <person name="Taylor A."/>
            <person name="Grigoriev I.V."/>
            <person name="Nagy L.G."/>
            <person name="Martin F."/>
            <person name="Kauserud H."/>
        </authorList>
    </citation>
    <scope>NUCLEOTIDE SEQUENCE</scope>
    <source>
        <strain evidence="1">CBHHK002</strain>
    </source>
</reference>
<dbReference type="AlphaFoldDB" id="A0AAD6ZP00"/>
<accession>A0AAD6ZP00</accession>
<comment type="caution">
    <text evidence="1">The sequence shown here is derived from an EMBL/GenBank/DDBJ whole genome shotgun (WGS) entry which is preliminary data.</text>
</comment>
<proteinExistence type="predicted"/>
<keyword evidence="2" id="KW-1185">Reference proteome</keyword>
<sequence>MKVLASRALTKVNETNSLQMKGGGARLLLTVQCERPIVTQRGAVNHGATGCGQYRARGSRKGFERAVGDEKGDVRGGCKWWQSRPSSWTQNAARSRHESAELNLLHRWLVYAREMERANREKELGDGMRKGDGKNALALSEEAAVKPVLGAGDDE</sequence>
<evidence type="ECO:0000313" key="2">
    <source>
        <dbReference type="Proteomes" id="UP001218218"/>
    </source>
</evidence>
<protein>
    <submittedName>
        <fullName evidence="1">Uncharacterized protein</fullName>
    </submittedName>
</protein>